<dbReference type="EMBL" id="JAVFWL010000001">
    <property type="protein sequence ID" value="KAK6727860.1"/>
    <property type="molecule type" value="Genomic_DNA"/>
</dbReference>
<sequence length="163" mass="18933">MYFPEERTSNNEESSASSARGSPLTFVRTLKVQLDYILMNNIRQSDIRTSKAVWDVAFDCGRPVRLSFKIRFYNRNREAPLQPNIEMAGVKERRMHNGIPLICTYSCWSAGLEEAQRCGFFQKMHPGRCKRSLLVLLPLEKFAFASTEQNPHVTLYVRNRVKR</sequence>
<comment type="caution">
    <text evidence="2">The sequence shown here is derived from an EMBL/GenBank/DDBJ whole genome shotgun (WGS) entry which is preliminary data.</text>
</comment>
<evidence type="ECO:0000256" key="1">
    <source>
        <dbReference type="SAM" id="MobiDB-lite"/>
    </source>
</evidence>
<feature type="compositionally biased region" description="Basic and acidic residues" evidence="1">
    <location>
        <begin position="1"/>
        <end position="10"/>
    </location>
</feature>
<keyword evidence="3" id="KW-1185">Reference proteome</keyword>
<feature type="region of interest" description="Disordered" evidence="1">
    <location>
        <begin position="1"/>
        <end position="20"/>
    </location>
</feature>
<evidence type="ECO:0000313" key="3">
    <source>
        <dbReference type="Proteomes" id="UP001303046"/>
    </source>
</evidence>
<proteinExistence type="predicted"/>
<evidence type="ECO:0000313" key="2">
    <source>
        <dbReference type="EMBL" id="KAK6727860.1"/>
    </source>
</evidence>
<protein>
    <submittedName>
        <fullName evidence="2">Uncharacterized protein</fullName>
    </submittedName>
</protein>
<dbReference type="Proteomes" id="UP001303046">
    <property type="component" value="Unassembled WGS sequence"/>
</dbReference>
<name>A0ABR1BRK5_NECAM</name>
<reference evidence="2 3" key="1">
    <citation type="submission" date="2023-08" db="EMBL/GenBank/DDBJ databases">
        <title>A Necator americanus chromosomal reference genome.</title>
        <authorList>
            <person name="Ilik V."/>
            <person name="Petrzelkova K.J."/>
            <person name="Pardy F."/>
            <person name="Fuh T."/>
            <person name="Niatou-Singa F.S."/>
            <person name="Gouil Q."/>
            <person name="Baker L."/>
            <person name="Ritchie M.E."/>
            <person name="Jex A.R."/>
            <person name="Gazzola D."/>
            <person name="Li H."/>
            <person name="Toshio Fujiwara R."/>
            <person name="Zhan B."/>
            <person name="Aroian R.V."/>
            <person name="Pafco B."/>
            <person name="Schwarz E.M."/>
        </authorList>
    </citation>
    <scope>NUCLEOTIDE SEQUENCE [LARGE SCALE GENOMIC DNA]</scope>
    <source>
        <strain evidence="2 3">Aroian</strain>
        <tissue evidence="2">Whole animal</tissue>
    </source>
</reference>
<accession>A0ABR1BRK5</accession>
<gene>
    <name evidence="2" type="primary">Necator_chrI.g1624</name>
    <name evidence="2" type="ORF">RB195_005498</name>
</gene>
<organism evidence="2 3">
    <name type="scientific">Necator americanus</name>
    <name type="common">Human hookworm</name>
    <dbReference type="NCBI Taxonomy" id="51031"/>
    <lineage>
        <taxon>Eukaryota</taxon>
        <taxon>Metazoa</taxon>
        <taxon>Ecdysozoa</taxon>
        <taxon>Nematoda</taxon>
        <taxon>Chromadorea</taxon>
        <taxon>Rhabditida</taxon>
        <taxon>Rhabditina</taxon>
        <taxon>Rhabditomorpha</taxon>
        <taxon>Strongyloidea</taxon>
        <taxon>Ancylostomatidae</taxon>
        <taxon>Bunostominae</taxon>
        <taxon>Necator</taxon>
    </lineage>
</organism>